<feature type="region of interest" description="Disordered" evidence="1">
    <location>
        <begin position="635"/>
        <end position="654"/>
    </location>
</feature>
<feature type="region of interest" description="Disordered" evidence="1">
    <location>
        <begin position="1"/>
        <end position="146"/>
    </location>
</feature>
<feature type="compositionally biased region" description="Basic and acidic residues" evidence="1">
    <location>
        <begin position="659"/>
        <end position="669"/>
    </location>
</feature>
<dbReference type="Proteomes" id="UP001172159">
    <property type="component" value="Unassembled WGS sequence"/>
</dbReference>
<dbReference type="AlphaFoldDB" id="A0AA40EMU2"/>
<feature type="compositionally biased region" description="Basic and acidic residues" evidence="1">
    <location>
        <begin position="20"/>
        <end position="30"/>
    </location>
</feature>
<proteinExistence type="predicted"/>
<evidence type="ECO:0000313" key="3">
    <source>
        <dbReference type="Proteomes" id="UP001172159"/>
    </source>
</evidence>
<protein>
    <submittedName>
        <fullName evidence="2">Uncharacterized protein</fullName>
    </submittedName>
</protein>
<feature type="compositionally biased region" description="Polar residues" evidence="1">
    <location>
        <begin position="8"/>
        <end position="17"/>
    </location>
</feature>
<sequence length="940" mass="103004">MSAALRQGRTQAPSPSTFRVLDDRNNRQGDVKALPTRLSDRSPPPANRRNITTSMSSFFNKLRPSKRPEKGGTVRHKSNSSSSADGQKGSSIPIRTTSNAQSRITGPHDSDIIPASRWNMPIPIPRRTQSTRATSGKQPASSLPRLTINTAALRKENPPPVQVERRDWAHPGNSAAQTSNIPMPQPTRPTADTREIYLAKQELRQQRRTLKQSGDFLGVTSINPYTGVMDVITPTTSSEDATASFSSPTDSHLATLAHTAQDAREAYVAAKTEAQLKKEHQKAERRKEAVRTVLNQHGGNVMWRKEGAAWAYVAEPDLSPIPQSQMSVMSPDTSDSEATTIHKTPVSASPSRGPFLGMATAATAVRPNRPALRGGDTNLPIPSRQHPRHQYPTPKNVGDKGEPPMAQPHSLRRPKSLRFSLPPMIPRRISSGRPDTNQSADGQSEEQQNRSFKQRWLRYSLSGSRIPPRITSSKSLELENVNPSDLWATRLIEDLSCLDESNQAHTTAMELWGGPSERGLRNLDQNQEPPSAYTPITTTTGSGHNRPLLLVYGRPCGEATDEWKDGPQSPMSMIMESSAPTSPLSLSRTPSSVYSDAPASLIDTQPNNLPSSEDQIIKTTATSTVISELEVTVLPIAHDPPPPPEEPKQQNASTLLTPHEEKKAEEEGGGKSQDITAGKEEQLGPKEMRKTMRKEPDADEHGTVVLHTPSPSSPKSTSTLSRQHHHQPPAQPADEKLDQAIARGAARAAFTHLFQDQTELKTESQPLPIKEPTSSHRTRTVPVPVSASAWFKQTTMSDRQLPRGAGVKAKAAAEPEGGRNDQSLELACLETLAGDSKQQTVTKEGGEAEVVRLRFRGSLKVGEVCREVVSWMIVVLTMIARLVEAYWRMVWPVFDAESELRKRFQLAESTWEDCGVGMCCSSGSVGYTVRLQPDKESLGY</sequence>
<evidence type="ECO:0000256" key="1">
    <source>
        <dbReference type="SAM" id="MobiDB-lite"/>
    </source>
</evidence>
<feature type="region of interest" description="Disordered" evidence="1">
    <location>
        <begin position="757"/>
        <end position="781"/>
    </location>
</feature>
<comment type="caution">
    <text evidence="2">The sequence shown here is derived from an EMBL/GenBank/DDBJ whole genome shotgun (WGS) entry which is preliminary data.</text>
</comment>
<feature type="compositionally biased region" description="Polar residues" evidence="1">
    <location>
        <begin position="433"/>
        <end position="451"/>
    </location>
</feature>
<feature type="compositionally biased region" description="Low complexity" evidence="1">
    <location>
        <begin position="708"/>
        <end position="721"/>
    </location>
</feature>
<feature type="compositionally biased region" description="Polar residues" evidence="1">
    <location>
        <begin position="325"/>
        <end position="350"/>
    </location>
</feature>
<feature type="compositionally biased region" description="Polar residues" evidence="1">
    <location>
        <begin position="49"/>
        <end position="59"/>
    </location>
</feature>
<feature type="compositionally biased region" description="Polar residues" evidence="1">
    <location>
        <begin position="127"/>
        <end position="141"/>
    </location>
</feature>
<feature type="compositionally biased region" description="Polar residues" evidence="1">
    <location>
        <begin position="93"/>
        <end position="104"/>
    </location>
</feature>
<reference evidence="2" key="1">
    <citation type="submission" date="2023-06" db="EMBL/GenBank/DDBJ databases">
        <title>Genome-scale phylogeny and comparative genomics of the fungal order Sordariales.</title>
        <authorList>
            <consortium name="Lawrence Berkeley National Laboratory"/>
            <person name="Hensen N."/>
            <person name="Bonometti L."/>
            <person name="Westerberg I."/>
            <person name="Brannstrom I.O."/>
            <person name="Guillou S."/>
            <person name="Cros-Aarteil S."/>
            <person name="Calhoun S."/>
            <person name="Haridas S."/>
            <person name="Kuo A."/>
            <person name="Mondo S."/>
            <person name="Pangilinan J."/>
            <person name="Riley R."/>
            <person name="Labutti K."/>
            <person name="Andreopoulos B."/>
            <person name="Lipzen A."/>
            <person name="Chen C."/>
            <person name="Yanf M."/>
            <person name="Daum C."/>
            <person name="Ng V."/>
            <person name="Clum A."/>
            <person name="Steindorff A."/>
            <person name="Ohm R."/>
            <person name="Martin F."/>
            <person name="Silar P."/>
            <person name="Natvig D."/>
            <person name="Lalanne C."/>
            <person name="Gautier V."/>
            <person name="Ament-Velasquez S.L."/>
            <person name="Kruys A."/>
            <person name="Hutchinson M.I."/>
            <person name="Powell A.J."/>
            <person name="Barry K."/>
            <person name="Miller A.N."/>
            <person name="Grigoriev I.V."/>
            <person name="Debuchy R."/>
            <person name="Gladieux P."/>
            <person name="Thoren M.H."/>
            <person name="Johannesson H."/>
        </authorList>
    </citation>
    <scope>NUCLEOTIDE SEQUENCE</scope>
    <source>
        <strain evidence="2">CBS 540.89</strain>
    </source>
</reference>
<accession>A0AA40EMU2</accession>
<evidence type="ECO:0000313" key="2">
    <source>
        <dbReference type="EMBL" id="KAK0742196.1"/>
    </source>
</evidence>
<feature type="region of interest" description="Disordered" evidence="1">
    <location>
        <begin position="659"/>
        <end position="734"/>
    </location>
</feature>
<feature type="compositionally biased region" description="Low complexity" evidence="1">
    <location>
        <begin position="79"/>
        <end position="91"/>
    </location>
</feature>
<name>A0AA40EMU2_9PEZI</name>
<gene>
    <name evidence="2" type="ORF">B0T21DRAFT_434046</name>
</gene>
<dbReference type="EMBL" id="JAUKTV010000003">
    <property type="protein sequence ID" value="KAK0742196.1"/>
    <property type="molecule type" value="Genomic_DNA"/>
</dbReference>
<organism evidence="2 3">
    <name type="scientific">Apiosordaria backusii</name>
    <dbReference type="NCBI Taxonomy" id="314023"/>
    <lineage>
        <taxon>Eukaryota</taxon>
        <taxon>Fungi</taxon>
        <taxon>Dikarya</taxon>
        <taxon>Ascomycota</taxon>
        <taxon>Pezizomycotina</taxon>
        <taxon>Sordariomycetes</taxon>
        <taxon>Sordariomycetidae</taxon>
        <taxon>Sordariales</taxon>
        <taxon>Lasiosphaeriaceae</taxon>
        <taxon>Apiosordaria</taxon>
    </lineage>
</organism>
<feature type="region of interest" description="Disordered" evidence="1">
    <location>
        <begin position="171"/>
        <end position="190"/>
    </location>
</feature>
<feature type="region of interest" description="Disordered" evidence="1">
    <location>
        <begin position="325"/>
        <end position="452"/>
    </location>
</feature>
<feature type="compositionally biased region" description="Basic and acidic residues" evidence="1">
    <location>
        <begin position="677"/>
        <end position="702"/>
    </location>
</feature>
<keyword evidence="3" id="KW-1185">Reference proteome</keyword>